<evidence type="ECO:0000256" key="2">
    <source>
        <dbReference type="ARBA" id="ARBA00022801"/>
    </source>
</evidence>
<dbReference type="Gene3D" id="3.30.1360.40">
    <property type="match status" value="1"/>
</dbReference>
<protein>
    <submittedName>
        <fullName evidence="5">KipI family sensor histidine kinase inhibitor</fullName>
    </submittedName>
</protein>
<evidence type="ECO:0000313" key="6">
    <source>
        <dbReference type="Proteomes" id="UP000240542"/>
    </source>
</evidence>
<dbReference type="InterPro" id="IPR029000">
    <property type="entry name" value="Cyclophilin-like_dom_sf"/>
</dbReference>
<dbReference type="PANTHER" id="PTHR34698">
    <property type="entry name" value="5-OXOPROLINASE SUBUNIT B"/>
    <property type="match status" value="1"/>
</dbReference>
<dbReference type="Proteomes" id="UP000240542">
    <property type="component" value="Unassembled WGS sequence"/>
</dbReference>
<keyword evidence="6" id="KW-1185">Reference proteome</keyword>
<dbReference type="PANTHER" id="PTHR34698:SF2">
    <property type="entry name" value="5-OXOPROLINASE SUBUNIT B"/>
    <property type="match status" value="1"/>
</dbReference>
<dbReference type="Pfam" id="PF02682">
    <property type="entry name" value="CT_C_D"/>
    <property type="match status" value="1"/>
</dbReference>
<dbReference type="InterPro" id="IPR003833">
    <property type="entry name" value="CT_C_D"/>
</dbReference>
<organism evidence="5 6">
    <name type="scientific">Murinocardiopsis flavida</name>
    <dbReference type="NCBI Taxonomy" id="645275"/>
    <lineage>
        <taxon>Bacteria</taxon>
        <taxon>Bacillati</taxon>
        <taxon>Actinomycetota</taxon>
        <taxon>Actinomycetes</taxon>
        <taxon>Streptosporangiales</taxon>
        <taxon>Nocardiopsidaceae</taxon>
        <taxon>Murinocardiopsis</taxon>
    </lineage>
</organism>
<dbReference type="GO" id="GO:0005524">
    <property type="term" value="F:ATP binding"/>
    <property type="evidence" value="ECO:0007669"/>
    <property type="project" value="UniProtKB-KW"/>
</dbReference>
<feature type="domain" description="Carboxyltransferase" evidence="4">
    <location>
        <begin position="1"/>
        <end position="192"/>
    </location>
</feature>
<dbReference type="SMART" id="SM00796">
    <property type="entry name" value="AHS1"/>
    <property type="match status" value="1"/>
</dbReference>
<evidence type="ECO:0000256" key="3">
    <source>
        <dbReference type="ARBA" id="ARBA00022840"/>
    </source>
</evidence>
<keyword evidence="1" id="KW-0547">Nucleotide-binding</keyword>
<dbReference type="OrthoDB" id="9778567at2"/>
<gene>
    <name evidence="5" type="ORF">CLV63_11012</name>
</gene>
<accession>A0A2P8DHM9</accession>
<keyword evidence="2" id="KW-0378">Hydrolase</keyword>
<name>A0A2P8DHM9_9ACTN</name>
<dbReference type="RefSeq" id="WP_106583619.1">
    <property type="nucleotide sequence ID" value="NZ_PYGA01000010.1"/>
</dbReference>
<proteinExistence type="predicted"/>
<evidence type="ECO:0000256" key="1">
    <source>
        <dbReference type="ARBA" id="ARBA00022741"/>
    </source>
</evidence>
<dbReference type="SUPFAM" id="SSF50891">
    <property type="entry name" value="Cyclophilin-like"/>
    <property type="match status" value="1"/>
</dbReference>
<dbReference type="GO" id="GO:0016787">
    <property type="term" value="F:hydrolase activity"/>
    <property type="evidence" value="ECO:0007669"/>
    <property type="project" value="UniProtKB-KW"/>
</dbReference>
<keyword evidence="3" id="KW-0067">ATP-binding</keyword>
<dbReference type="SUPFAM" id="SSF160467">
    <property type="entry name" value="PH0987 N-terminal domain-like"/>
    <property type="match status" value="1"/>
</dbReference>
<evidence type="ECO:0000259" key="4">
    <source>
        <dbReference type="SMART" id="SM00796"/>
    </source>
</evidence>
<dbReference type="EMBL" id="PYGA01000010">
    <property type="protein sequence ID" value="PSK96715.1"/>
    <property type="molecule type" value="Genomic_DNA"/>
</dbReference>
<dbReference type="InterPro" id="IPR010016">
    <property type="entry name" value="PxpB"/>
</dbReference>
<evidence type="ECO:0000313" key="5">
    <source>
        <dbReference type="EMBL" id="PSK96715.1"/>
    </source>
</evidence>
<sequence>MRIRECGDAAILVEVDGLDQVLDLQAALDADPVPGVIAAVPAARTVLLRLDPRRAGAAAAAAAAVRALPARAGRRAEAEELRLAVSYNGADLGAVARHTGLTEREVVAAHTATPWTVAFCGFMPGFGYLAGGDPRLRVPRREESRTRVPAGAVGLAGEFTGVYPRSSPGGWQLIGHTDAAVWDLDREPPGLLRPGVRVRFEQV</sequence>
<reference evidence="5 6" key="1">
    <citation type="submission" date="2018-03" db="EMBL/GenBank/DDBJ databases">
        <title>Genomic Encyclopedia of Archaeal and Bacterial Type Strains, Phase II (KMG-II): from individual species to whole genera.</title>
        <authorList>
            <person name="Goeker M."/>
        </authorList>
    </citation>
    <scope>NUCLEOTIDE SEQUENCE [LARGE SCALE GENOMIC DNA]</scope>
    <source>
        <strain evidence="5 6">DSM 45312</strain>
    </source>
</reference>
<comment type="caution">
    <text evidence="5">The sequence shown here is derived from an EMBL/GenBank/DDBJ whole genome shotgun (WGS) entry which is preliminary data.</text>
</comment>
<dbReference type="Gene3D" id="2.40.100.10">
    <property type="entry name" value="Cyclophilin-like"/>
    <property type="match status" value="1"/>
</dbReference>
<dbReference type="AlphaFoldDB" id="A0A2P8DHM9"/>